<accession>A0ABX0Y3L1</accession>
<dbReference type="InterPro" id="IPR051203">
    <property type="entry name" value="Polysaccharide_Synthase-Rel"/>
</dbReference>
<dbReference type="Pfam" id="PF01370">
    <property type="entry name" value="Epimerase"/>
    <property type="match status" value="1"/>
</dbReference>
<dbReference type="Gene3D" id="3.40.50.720">
    <property type="entry name" value="NAD(P)-binding Rossmann-like Domain"/>
    <property type="match status" value="1"/>
</dbReference>
<dbReference type="PANTHER" id="PTHR43318">
    <property type="entry name" value="UDP-N-ACETYLGLUCOSAMINE 4,6-DEHYDRATASE"/>
    <property type="match status" value="1"/>
</dbReference>
<evidence type="ECO:0000313" key="3">
    <source>
        <dbReference type="Proteomes" id="UP000722989"/>
    </source>
</evidence>
<comment type="caution">
    <text evidence="2">The sequence shown here is derived from an EMBL/GenBank/DDBJ whole genome shotgun (WGS) entry which is preliminary data.</text>
</comment>
<dbReference type="EMBL" id="JAATVY010000024">
    <property type="protein sequence ID" value="NJC72976.1"/>
    <property type="molecule type" value="Genomic_DNA"/>
</dbReference>
<evidence type="ECO:0000313" key="2">
    <source>
        <dbReference type="EMBL" id="NJC72976.1"/>
    </source>
</evidence>
<dbReference type="Proteomes" id="UP000722989">
    <property type="component" value="Unassembled WGS sequence"/>
</dbReference>
<keyword evidence="3" id="KW-1185">Reference proteome</keyword>
<protein>
    <submittedName>
        <fullName evidence="2">Polysaccharide biosynthesis protein</fullName>
    </submittedName>
</protein>
<dbReference type="RefSeq" id="WP_167927887.1">
    <property type="nucleotide sequence ID" value="NZ_JAATVY010000024.1"/>
</dbReference>
<evidence type="ECO:0000259" key="1">
    <source>
        <dbReference type="Pfam" id="PF01370"/>
    </source>
</evidence>
<dbReference type="SUPFAM" id="SSF51735">
    <property type="entry name" value="NAD(P)-binding Rossmann-fold domains"/>
    <property type="match status" value="1"/>
</dbReference>
<gene>
    <name evidence="2" type="ORF">HC031_25140</name>
</gene>
<dbReference type="PANTHER" id="PTHR43318:SF1">
    <property type="entry name" value="POLYSACCHARIDE BIOSYNTHESIS PROTEIN EPSC-RELATED"/>
    <property type="match status" value="1"/>
</dbReference>
<dbReference type="InterPro" id="IPR036291">
    <property type="entry name" value="NAD(P)-bd_dom_sf"/>
</dbReference>
<name>A0ABX0Y3L1_9ACTN</name>
<proteinExistence type="predicted"/>
<sequence length="479" mass="52585">MRGFPAIVDDIRSAAPPHQDSVDEPTRQRLAGLTTELLAARPDGAAELQRYRSITTRTAALPEQRVAAALRGRTVLVTGGCGCIGTALLRQVRRLCPARFVSADIAQPRRPVPGVEYATVDVRSPGVLDRLFARYRPDIVFHLAAQRDPGLAERHLGYTVETNVLGTVQVVRAAERHGARRFVYASTGKALRPYSRCVYTASKRVGEWLVADAARRGRMTCTGVRFTHVVDNSILHDRLRRWCDTGEVVRLHAPDTVFYAQSAIESAQLLLTAALSPADDVFRLYAIRDLGWPVSLLDVALGVIADGPRIAPIYLAGHEPGYEEAPYPGLYDPALSGDVSPLLNAMEAHQVEASACAGIDGAAVAAYDAPEVVGRLPELQRWCRVTADRQARRVLGELGWDLLVAGVRATPPAVLDRMARLTEEYRPTMSDEHRRIDDLIRRHADRATDHSATDHRAADRRSDLVPVVRPLRTPTVAEV</sequence>
<dbReference type="InterPro" id="IPR001509">
    <property type="entry name" value="Epimerase_deHydtase"/>
</dbReference>
<reference evidence="2 3" key="1">
    <citation type="submission" date="2020-03" db="EMBL/GenBank/DDBJ databases">
        <title>WGS of the type strain of Planosporangium spp.</title>
        <authorList>
            <person name="Thawai C."/>
        </authorList>
    </citation>
    <scope>NUCLEOTIDE SEQUENCE [LARGE SCALE GENOMIC DNA]</scope>
    <source>
        <strain evidence="2 3">TBRC 5610</strain>
    </source>
</reference>
<organism evidence="2 3">
    <name type="scientific">Planosporangium thailandense</name>
    <dbReference type="NCBI Taxonomy" id="765197"/>
    <lineage>
        <taxon>Bacteria</taxon>
        <taxon>Bacillati</taxon>
        <taxon>Actinomycetota</taxon>
        <taxon>Actinomycetes</taxon>
        <taxon>Micromonosporales</taxon>
        <taxon>Micromonosporaceae</taxon>
        <taxon>Planosporangium</taxon>
    </lineage>
</organism>
<feature type="domain" description="NAD-dependent epimerase/dehydratase" evidence="1">
    <location>
        <begin position="75"/>
        <end position="230"/>
    </location>
</feature>